<protein>
    <recommendedName>
        <fullName evidence="3">Reverse transcriptase domain-containing protein</fullName>
    </recommendedName>
</protein>
<organism evidence="1 2">
    <name type="scientific">Chrysochromulina tobinii</name>
    <dbReference type="NCBI Taxonomy" id="1460289"/>
    <lineage>
        <taxon>Eukaryota</taxon>
        <taxon>Haptista</taxon>
        <taxon>Haptophyta</taxon>
        <taxon>Prymnesiophyceae</taxon>
        <taxon>Prymnesiales</taxon>
        <taxon>Chrysochromulinaceae</taxon>
        <taxon>Chrysochromulina</taxon>
    </lineage>
</organism>
<name>A0A0M0K8Y6_9EUKA</name>
<evidence type="ECO:0000313" key="2">
    <source>
        <dbReference type="Proteomes" id="UP000037460"/>
    </source>
</evidence>
<comment type="caution">
    <text evidence="1">The sequence shown here is derived from an EMBL/GenBank/DDBJ whole genome shotgun (WGS) entry which is preliminary data.</text>
</comment>
<keyword evidence="2" id="KW-1185">Reference proteome</keyword>
<accession>A0A0M0K8Y6</accession>
<dbReference type="EMBL" id="JWZX01000923">
    <property type="protein sequence ID" value="KOO35290.1"/>
    <property type="molecule type" value="Genomic_DNA"/>
</dbReference>
<dbReference type="AlphaFoldDB" id="A0A0M0K8Y6"/>
<proteinExistence type="predicted"/>
<gene>
    <name evidence="1" type="ORF">Ctob_016573</name>
</gene>
<evidence type="ECO:0008006" key="3">
    <source>
        <dbReference type="Google" id="ProtNLM"/>
    </source>
</evidence>
<dbReference type="Proteomes" id="UP000037460">
    <property type="component" value="Unassembled WGS sequence"/>
</dbReference>
<feature type="non-terminal residue" evidence="1">
    <location>
        <position position="470"/>
    </location>
</feature>
<sequence>MHPDKATSLDRVSKEMLELLPDALRRPFYVAAMGVATPDAQGARHKPDYWARVPVKLLNKKVPSPVVSKKRDIGLTSQLLKLQAGLYMPAYAAVMDRLPGNFGWTPGVSARGAAICGGLVLDHAHLLSHLLVVVYGDIQRFFPSMDRGFVLISEQWRGLPRDVREATLALYDDACFLYETEHGLADGAPRHGGGFDFTRLRSKCGYFQGCMLSTEKAKIFMASLVEAIDTMVSNGGVRMWNGTHGGGRRHQSILCADDFLGCVTSWAAAAVVISILDEWAAVSASQFGITDDASKTTYAAVTFDGSGMPSEAPAPPWFLAAAFIGGRPIPRLAYDAVYTHVGDRRKLSGDQRPTQGKQVGLCMAWLKHVEQMVCRNDGSDFMTFDEASTVVPAFARRTGPALLASRKAWDQLIVDLRELDIEPVGREAVIDAQQIWRGTGALLPGAHDGDASTGSRDDLDELIGRMAAGD</sequence>
<evidence type="ECO:0000313" key="1">
    <source>
        <dbReference type="EMBL" id="KOO35290.1"/>
    </source>
</evidence>
<reference evidence="2" key="1">
    <citation type="journal article" date="2015" name="PLoS Genet.">
        <title>Genome Sequence and Transcriptome Analyses of Chrysochromulina tobin: Metabolic Tools for Enhanced Algal Fitness in the Prominent Order Prymnesiales (Haptophyceae).</title>
        <authorList>
            <person name="Hovde B.T."/>
            <person name="Deodato C.R."/>
            <person name="Hunsperger H.M."/>
            <person name="Ryken S.A."/>
            <person name="Yost W."/>
            <person name="Jha R.K."/>
            <person name="Patterson J."/>
            <person name="Monnat R.J. Jr."/>
            <person name="Barlow S.B."/>
            <person name="Starkenburg S.R."/>
            <person name="Cattolico R.A."/>
        </authorList>
    </citation>
    <scope>NUCLEOTIDE SEQUENCE</scope>
    <source>
        <strain evidence="2">CCMP291</strain>
    </source>
</reference>